<accession>A0A9D5UD47</accession>
<organism evidence="2 3">
    <name type="scientific">Oerskovia douganii</name>
    <dbReference type="NCBI Taxonomy" id="2762210"/>
    <lineage>
        <taxon>Bacteria</taxon>
        <taxon>Bacillati</taxon>
        <taxon>Actinomycetota</taxon>
        <taxon>Actinomycetes</taxon>
        <taxon>Micrococcales</taxon>
        <taxon>Cellulomonadaceae</taxon>
        <taxon>Oerskovia</taxon>
    </lineage>
</organism>
<dbReference type="Proteomes" id="UP000822993">
    <property type="component" value="Unassembled WGS sequence"/>
</dbReference>
<dbReference type="RefSeq" id="WP_193721371.1">
    <property type="nucleotide sequence ID" value="NZ_JACSPN010000035.1"/>
</dbReference>
<gene>
    <name evidence="2" type="ORF">H9623_17885</name>
</gene>
<evidence type="ECO:0000256" key="1">
    <source>
        <dbReference type="SAM" id="Phobius"/>
    </source>
</evidence>
<keyword evidence="1" id="KW-0472">Membrane</keyword>
<comment type="caution">
    <text evidence="2">The sequence shown here is derived from an EMBL/GenBank/DDBJ whole genome shotgun (WGS) entry which is preliminary data.</text>
</comment>
<keyword evidence="1" id="KW-0812">Transmembrane</keyword>
<name>A0A9D5UD47_9CELL</name>
<reference evidence="2 3" key="1">
    <citation type="submission" date="2020-08" db="EMBL/GenBank/DDBJ databases">
        <title>A Genomic Blueprint of the Chicken Gut Microbiome.</title>
        <authorList>
            <person name="Gilroy R."/>
            <person name="Ravi A."/>
            <person name="Getino M."/>
            <person name="Pursley I."/>
            <person name="Horton D.L."/>
            <person name="Alikhan N.-F."/>
            <person name="Baker D."/>
            <person name="Gharbi K."/>
            <person name="Hall N."/>
            <person name="Watson M."/>
            <person name="Adriaenssens E.M."/>
            <person name="Foster-Nyarko E."/>
            <person name="Jarju S."/>
            <person name="Secka A."/>
            <person name="Antonio M."/>
            <person name="Oren A."/>
            <person name="Chaudhuri R."/>
            <person name="La Ragione R.M."/>
            <person name="Hildebrand F."/>
            <person name="Pallen M.J."/>
        </authorList>
    </citation>
    <scope>NUCLEOTIDE SEQUENCE [LARGE SCALE GENOMIC DNA]</scope>
    <source>
        <strain evidence="2 3">Sa1BUA8</strain>
    </source>
</reference>
<feature type="transmembrane region" description="Helical" evidence="1">
    <location>
        <begin position="66"/>
        <end position="86"/>
    </location>
</feature>
<evidence type="ECO:0000313" key="3">
    <source>
        <dbReference type="Proteomes" id="UP000822993"/>
    </source>
</evidence>
<keyword evidence="3" id="KW-1185">Reference proteome</keyword>
<evidence type="ECO:0000313" key="2">
    <source>
        <dbReference type="EMBL" id="MBE7702164.1"/>
    </source>
</evidence>
<feature type="transmembrane region" description="Helical" evidence="1">
    <location>
        <begin position="12"/>
        <end position="32"/>
    </location>
</feature>
<dbReference type="EMBL" id="JACSPN010000035">
    <property type="protein sequence ID" value="MBE7702164.1"/>
    <property type="molecule type" value="Genomic_DNA"/>
</dbReference>
<sequence>MSGQQQGQSDTWTEISYLIAVILGVLGLQRLWAVKIRPWVDATWTDLKAGEVAELPVIGSVDSIDLIGLGVLLVPFFVLVVALVSLSRRRKAKAKLAAAGAR</sequence>
<keyword evidence="1" id="KW-1133">Transmembrane helix</keyword>
<proteinExistence type="predicted"/>
<protein>
    <submittedName>
        <fullName evidence="2">Uncharacterized protein</fullName>
    </submittedName>
</protein>
<dbReference type="AlphaFoldDB" id="A0A9D5UD47"/>